<accession>A0A0S4X189</accession>
<organism evidence="1">
    <name type="scientific">Ralstonia solanacearum</name>
    <name type="common">Pseudomonas solanacearum</name>
    <dbReference type="NCBI Taxonomy" id="305"/>
    <lineage>
        <taxon>Bacteria</taxon>
        <taxon>Pseudomonadati</taxon>
        <taxon>Pseudomonadota</taxon>
        <taxon>Betaproteobacteria</taxon>
        <taxon>Burkholderiales</taxon>
        <taxon>Burkholderiaceae</taxon>
        <taxon>Ralstonia</taxon>
        <taxon>Ralstonia solanacearum species complex</taxon>
    </lineage>
</organism>
<sequence length="57" mass="6437">MIIRRCMSWLWARAVGCRLAMLLLSVCQLSLLLIARRTFRLPMGGSVGLTARIFVTN</sequence>
<evidence type="ECO:0000313" key="1">
    <source>
        <dbReference type="EMBL" id="CUV57636.1"/>
    </source>
</evidence>
<proteinExistence type="predicted"/>
<gene>
    <name evidence="1" type="ORF">RUN215_v1_1430011</name>
</gene>
<dbReference type="EMBL" id="LN899820">
    <property type="protein sequence ID" value="CUV57636.1"/>
    <property type="molecule type" value="Genomic_DNA"/>
</dbReference>
<protein>
    <submittedName>
        <fullName evidence="1">Uncharacterized protein</fullName>
    </submittedName>
</protein>
<reference evidence="1" key="1">
    <citation type="submission" date="2015-10" db="EMBL/GenBank/DDBJ databases">
        <authorList>
            <person name="Gilbert D.G."/>
        </authorList>
    </citation>
    <scope>NUCLEOTIDE SEQUENCE</scope>
    <source>
        <strain evidence="1">Phyl III-seqv23</strain>
    </source>
</reference>
<dbReference type="AlphaFoldDB" id="A0A0S4X189"/>
<name>A0A0S4X189_RALSL</name>